<feature type="compositionally biased region" description="Basic residues" evidence="1">
    <location>
        <begin position="597"/>
        <end position="608"/>
    </location>
</feature>
<dbReference type="Proteomes" id="UP000265618">
    <property type="component" value="Unassembled WGS sequence"/>
</dbReference>
<feature type="compositionally biased region" description="Basic and acidic residues" evidence="1">
    <location>
        <begin position="609"/>
        <end position="622"/>
    </location>
</feature>
<keyword evidence="3" id="KW-1185">Reference proteome</keyword>
<name>A0A9K3GEL6_9EUKA</name>
<proteinExistence type="predicted"/>
<feature type="compositionally biased region" description="Basic and acidic residues" evidence="1">
    <location>
        <begin position="803"/>
        <end position="816"/>
    </location>
</feature>
<protein>
    <submittedName>
        <fullName evidence="2">Uncharacterized protein</fullName>
    </submittedName>
</protein>
<feature type="region of interest" description="Disordered" evidence="1">
    <location>
        <begin position="587"/>
        <end position="634"/>
    </location>
</feature>
<dbReference type="EMBL" id="BDIP01000088">
    <property type="protein sequence ID" value="GIQ79993.1"/>
    <property type="molecule type" value="Genomic_DNA"/>
</dbReference>
<feature type="compositionally biased region" description="Low complexity" evidence="1">
    <location>
        <begin position="396"/>
        <end position="411"/>
    </location>
</feature>
<dbReference type="AlphaFoldDB" id="A0A9K3GEL6"/>
<evidence type="ECO:0000313" key="2">
    <source>
        <dbReference type="EMBL" id="GIQ79993.1"/>
    </source>
</evidence>
<feature type="compositionally biased region" description="Low complexity" evidence="1">
    <location>
        <begin position="460"/>
        <end position="469"/>
    </location>
</feature>
<reference evidence="2 3" key="1">
    <citation type="journal article" date="2018" name="PLoS ONE">
        <title>The draft genome of Kipferlia bialata reveals reductive genome evolution in fornicate parasites.</title>
        <authorList>
            <person name="Tanifuji G."/>
            <person name="Takabayashi S."/>
            <person name="Kume K."/>
            <person name="Takagi M."/>
            <person name="Nakayama T."/>
            <person name="Kamikawa R."/>
            <person name="Inagaki Y."/>
            <person name="Hashimoto T."/>
        </authorList>
    </citation>
    <scope>NUCLEOTIDE SEQUENCE [LARGE SCALE GENOMIC DNA]</scope>
    <source>
        <strain evidence="2">NY0173</strain>
    </source>
</reference>
<accession>A0A9K3GEL6</accession>
<evidence type="ECO:0000313" key="3">
    <source>
        <dbReference type="Proteomes" id="UP000265618"/>
    </source>
</evidence>
<feature type="region of interest" description="Disordered" evidence="1">
    <location>
        <begin position="388"/>
        <end position="475"/>
    </location>
</feature>
<sequence>MRVVCHVPSSLVSSGVLSVQDHSLSVRHKGNIIAHTEIDERLSLATPGGLFSGLRAAVTHVCSGDSLTCLVLAAEPQTAVSAVVGGIGDGKDLVSMVVGDMIEHLRSLTSKVLRHSLAISCVGVREGGLSKESQYYDILDPGRTPSVHLGPRRTRITDVTKLALHSASIDEGVGERVSAALGTSGVSVVVDVCVSAFGLRMKEGADRDAGAAGLEWTPTRDSHLRLCLVSPDALESLVDVLGAIADNAPYVPFSVCRIAQFLRPELDGVVPCQCVALLPSETEGALLLYDGLRLCRSMGGQSTRFTRAVGKQGMRSATSRRVKEEQVLKMLRDLEEEKGRRRRQAARVIASPMASGGRVMHSPAPRGEVLFACDDDALGRSLKGERDLSHSFRQEPPSASASASQSDAHPSTPGASAVSISMRARGHGQSRASPRPTSAVASPAVGSPRHPDRHAAKGTPVAAAPPVSVCVESPRRGMAGEIDTLERKRDGLLGQRQGLEAETEKAQALHERLVHSTERRAARISALEKEQLSLSLSGAASTKEARSHKNKHPKREGPDLSHLSTQLVEVEADIERLELALLAMPRRGAGPATQASPRHRATPAHHEKRGREGMGKKGREGDQGASAVPTPLPAVPLPAPPVYVTAETQTEGETAASGLMRLYTASMRSVEEREQELARLTERLQERSGAADERDRLQAVVSHLEEARGEAAEELEAVGASIANCVQALATLNAQKGQLQRENGAFRRRVVSMQKELASMQRETDERESESFSPEQRSLLISTIKELQRQLSTMTMRAASLANEREQREPTREGSD</sequence>
<feature type="region of interest" description="Disordered" evidence="1">
    <location>
        <begin position="335"/>
        <end position="363"/>
    </location>
</feature>
<evidence type="ECO:0000256" key="1">
    <source>
        <dbReference type="SAM" id="MobiDB-lite"/>
    </source>
</evidence>
<feature type="region of interest" description="Disordered" evidence="1">
    <location>
        <begin position="795"/>
        <end position="816"/>
    </location>
</feature>
<organism evidence="2 3">
    <name type="scientific">Kipferlia bialata</name>
    <dbReference type="NCBI Taxonomy" id="797122"/>
    <lineage>
        <taxon>Eukaryota</taxon>
        <taxon>Metamonada</taxon>
        <taxon>Carpediemonas-like organisms</taxon>
        <taxon>Kipferlia</taxon>
    </lineage>
</organism>
<feature type="compositionally biased region" description="Polar residues" evidence="1">
    <location>
        <begin position="430"/>
        <end position="440"/>
    </location>
</feature>
<dbReference type="PANTHER" id="PTHR23159">
    <property type="entry name" value="CENTROSOMAL PROTEIN 2"/>
    <property type="match status" value="1"/>
</dbReference>
<dbReference type="PANTHER" id="PTHR23159:SF31">
    <property type="entry name" value="CENTROSOME-ASSOCIATED PROTEIN CEP250 ISOFORM X1"/>
    <property type="match status" value="1"/>
</dbReference>
<feature type="region of interest" description="Disordered" evidence="1">
    <location>
        <begin position="532"/>
        <end position="563"/>
    </location>
</feature>
<gene>
    <name evidence="2" type="ORF">KIPB_000712</name>
</gene>
<feature type="region of interest" description="Disordered" evidence="1">
    <location>
        <begin position="757"/>
        <end position="777"/>
    </location>
</feature>
<comment type="caution">
    <text evidence="2">The sequence shown here is derived from an EMBL/GenBank/DDBJ whole genome shotgun (WGS) entry which is preliminary data.</text>
</comment>